<evidence type="ECO:0000256" key="1">
    <source>
        <dbReference type="ARBA" id="ARBA00022737"/>
    </source>
</evidence>
<feature type="compositionally biased region" description="Basic and acidic residues" evidence="2">
    <location>
        <begin position="15"/>
        <end position="31"/>
    </location>
</feature>
<comment type="caution">
    <text evidence="3">The sequence shown here is derived from an EMBL/GenBank/DDBJ whole genome shotgun (WGS) entry which is preliminary data.</text>
</comment>
<evidence type="ECO:0000313" key="4">
    <source>
        <dbReference type="Proteomes" id="UP000654075"/>
    </source>
</evidence>
<dbReference type="Proteomes" id="UP000654075">
    <property type="component" value="Unassembled WGS sequence"/>
</dbReference>
<dbReference type="EMBL" id="CAJNNV010025047">
    <property type="protein sequence ID" value="CAE8611782.1"/>
    <property type="molecule type" value="Genomic_DNA"/>
</dbReference>
<dbReference type="OrthoDB" id="185373at2759"/>
<feature type="region of interest" description="Disordered" evidence="2">
    <location>
        <begin position="9"/>
        <end position="38"/>
    </location>
</feature>
<evidence type="ECO:0008006" key="5">
    <source>
        <dbReference type="Google" id="ProtNLM"/>
    </source>
</evidence>
<organism evidence="3 4">
    <name type="scientific">Polarella glacialis</name>
    <name type="common">Dinoflagellate</name>
    <dbReference type="NCBI Taxonomy" id="89957"/>
    <lineage>
        <taxon>Eukaryota</taxon>
        <taxon>Sar</taxon>
        <taxon>Alveolata</taxon>
        <taxon>Dinophyceae</taxon>
        <taxon>Suessiales</taxon>
        <taxon>Suessiaceae</taxon>
        <taxon>Polarella</taxon>
    </lineage>
</organism>
<gene>
    <name evidence="3" type="ORF">PGLA1383_LOCUS29582</name>
</gene>
<keyword evidence="1" id="KW-0677">Repeat</keyword>
<reference evidence="3" key="1">
    <citation type="submission" date="2021-02" db="EMBL/GenBank/DDBJ databases">
        <authorList>
            <person name="Dougan E. K."/>
            <person name="Rhodes N."/>
            <person name="Thang M."/>
            <person name="Chan C."/>
        </authorList>
    </citation>
    <scope>NUCLEOTIDE SEQUENCE</scope>
</reference>
<dbReference type="PANTHER" id="PTHR47447">
    <property type="entry name" value="OS03G0856100 PROTEIN"/>
    <property type="match status" value="1"/>
</dbReference>
<accession>A0A813FDU0</accession>
<dbReference type="Gene3D" id="1.25.40.10">
    <property type="entry name" value="Tetratricopeptide repeat domain"/>
    <property type="match status" value="5"/>
</dbReference>
<name>A0A813FDU0_POLGL</name>
<proteinExistence type="predicted"/>
<dbReference type="Pfam" id="PF13812">
    <property type="entry name" value="PPR_3"/>
    <property type="match status" value="2"/>
</dbReference>
<dbReference type="InterPro" id="IPR011990">
    <property type="entry name" value="TPR-like_helical_dom_sf"/>
</dbReference>
<keyword evidence="4" id="KW-1185">Reference proteome</keyword>
<protein>
    <recommendedName>
        <fullName evidence="5">Pentatricopeptide repeat-containing protein, chloroplastic</fullName>
    </recommendedName>
</protein>
<dbReference type="AlphaFoldDB" id="A0A813FDU0"/>
<dbReference type="PANTHER" id="PTHR47447:SF17">
    <property type="entry name" value="OS12G0638900 PROTEIN"/>
    <property type="match status" value="1"/>
</dbReference>
<sequence length="908" mass="98229">MDPWLANMDTFIARPRADQDSSRKLETRSRQECLSPSRTRRAPRSCEVTCRRAGLGDSSGKDERHLWRRRCSFSAIQVCGYKSEYSSSMKPQTASGPRTVAPNRPPVGALNLVRKQTVNAAALAKGSSWPAAVAAIEELWLDSLEPDTIACNVAMNAMRRGSSSWQRVLKVFRTMFSSSIRPSLATYTNAISSCADARSWCWPLELLDRLRSVGLAPDVVICSAVVSACDRKDWARSLWLLRSMQKHGPKPNLVTYNAAMASSDVQTALLLLEELPDQKISPNAATFGILLTACEEQNCWPLALVLFQRFRRLASRDGVRDCLEPQGVGDFGVSGVLEVLRRVLSTCGRALEWQRALQLALLLPTLAWTASSHTDASSTSKTAAAKPQFLKLPLDTAELVSLAGGEAVTACGRALQWQAALALARTLRSELGNLSSASVAHEQGAAVVACEQAQLWQQALRLLCEASAGGMRLAASAYRAAAGACFGDERDSAWPVALQLLRGFLREAETKKKTKALSEADPRRWRSASGQMDGISLCCASMAASGRSSRWEVCFAILADMPQRGLQPDSACCSAAISACGSRSELWLHALRLLADLEGKGCFRPDAGLYSSLLKSLGRCRQWRWACEQWQVQRSSGPGAFGTCSATVAACSASGLWEQALAVLKEAVLRCAASEPAAWNAAIAACDLGHQWHLAGELLQEMQRSLLKVDSIAFSSAISTCGRAVQWVMALAHFQQARLQDVQAVTVTCNALLSALQGSGQWPLALLQLGTWRGSVRTPPDIISCNAAASACEAAHQWIAALGCLLSAQRLALQPDCVTFNSVILASGRRWVRALTLFRSMEVQLLAPTVATYAALLASCDQSPQMPKLLDAVQTWLSSLLGLPVPHLLLRDHRRCQASTVTVCGKFT</sequence>
<dbReference type="InterPro" id="IPR002885">
    <property type="entry name" value="PPR_rpt"/>
</dbReference>
<evidence type="ECO:0000256" key="2">
    <source>
        <dbReference type="SAM" id="MobiDB-lite"/>
    </source>
</evidence>
<evidence type="ECO:0000313" key="3">
    <source>
        <dbReference type="EMBL" id="CAE8611782.1"/>
    </source>
</evidence>